<organism evidence="2 3">
    <name type="scientific">Halalkalibacter hemicellulosilyticusJCM 9152</name>
    <dbReference type="NCBI Taxonomy" id="1236971"/>
    <lineage>
        <taxon>Bacteria</taxon>
        <taxon>Bacillati</taxon>
        <taxon>Bacillota</taxon>
        <taxon>Bacilli</taxon>
        <taxon>Bacillales</taxon>
        <taxon>Bacillaceae</taxon>
        <taxon>Halalkalibacter</taxon>
    </lineage>
</organism>
<name>W4QKE8_9BACI</name>
<dbReference type="AlphaFoldDB" id="W4QKE8"/>
<dbReference type="Proteomes" id="UP000018895">
    <property type="component" value="Unassembled WGS sequence"/>
</dbReference>
<dbReference type="RefSeq" id="WP_035346688.1">
    <property type="nucleotide sequence ID" value="NZ_BAUU01000035.1"/>
</dbReference>
<keyword evidence="1" id="KW-0175">Coiled coil</keyword>
<dbReference type="STRING" id="1236971.JCM9152_3916"/>
<dbReference type="OrthoDB" id="2450230at2"/>
<evidence type="ECO:0000256" key="1">
    <source>
        <dbReference type="SAM" id="Coils"/>
    </source>
</evidence>
<dbReference type="PROSITE" id="PS51257">
    <property type="entry name" value="PROKAR_LIPOPROTEIN"/>
    <property type="match status" value="1"/>
</dbReference>
<protein>
    <submittedName>
        <fullName evidence="2">Uncharacterized protein</fullName>
    </submittedName>
</protein>
<keyword evidence="3" id="KW-1185">Reference proteome</keyword>
<feature type="coiled-coil region" evidence="1">
    <location>
        <begin position="130"/>
        <end position="157"/>
    </location>
</feature>
<dbReference type="EMBL" id="BAUU01000035">
    <property type="protein sequence ID" value="GAE32382.1"/>
    <property type="molecule type" value="Genomic_DNA"/>
</dbReference>
<evidence type="ECO:0000313" key="3">
    <source>
        <dbReference type="Proteomes" id="UP000018895"/>
    </source>
</evidence>
<reference evidence="2" key="1">
    <citation type="journal article" date="2014" name="Genome Announc.">
        <title>Draft Genome Sequences of Three Alkaliphilic Bacillus Strains, Bacillus wakoensis JCM 9140T, Bacillus akibai JCM 9157T, and Bacillus hemicellulosilyticus JCM 9152T.</title>
        <authorList>
            <person name="Yuki M."/>
            <person name="Oshima K."/>
            <person name="Suda W."/>
            <person name="Oshida Y."/>
            <person name="Kitamura K."/>
            <person name="Iida T."/>
            <person name="Hattori M."/>
            <person name="Ohkuma M."/>
        </authorList>
    </citation>
    <scope>NUCLEOTIDE SEQUENCE [LARGE SCALE GENOMIC DNA]</scope>
    <source>
        <strain evidence="2">JCM 9152</strain>
    </source>
</reference>
<accession>W4QKE8</accession>
<comment type="caution">
    <text evidence="2">The sequence shown here is derived from an EMBL/GenBank/DDBJ whole genome shotgun (WGS) entry which is preliminary data.</text>
</comment>
<evidence type="ECO:0000313" key="2">
    <source>
        <dbReference type="EMBL" id="GAE32382.1"/>
    </source>
</evidence>
<sequence>MKVNRWLTRVGIIFLLFGSMLIIGCSVSDEETIELGYETYMDLIQQEPNETNMEEEGVELYLPNHLVVSESSPFNMLIEDQQGDQLYLLFHYPAEPKTSSFHLERDRELEEDAIIFEVVETDDYLSFLVIKNDADVVDEVEENVQEIESDEELQQEEQLFVSVTIGGAKVSTLTTYEELVEDIELMTKMIHSYRLVDEESS</sequence>
<gene>
    <name evidence="2" type="ORF">JCM9152_3916</name>
</gene>
<proteinExistence type="predicted"/>